<evidence type="ECO:0000256" key="3">
    <source>
        <dbReference type="PROSITE-ProRule" id="PRU00284"/>
    </source>
</evidence>
<dbReference type="EMBL" id="JBDIVE010000009">
    <property type="protein sequence ID" value="MEN3069949.1"/>
    <property type="molecule type" value="Genomic_DNA"/>
</dbReference>
<comment type="similarity">
    <text evidence="2">Belongs to the methyl-accepting chemotaxis (MCP) protein family.</text>
</comment>
<keyword evidence="8" id="KW-1185">Reference proteome</keyword>
<gene>
    <name evidence="7" type="ORF">ABDB84_15815</name>
</gene>
<dbReference type="InterPro" id="IPR004089">
    <property type="entry name" value="MCPsignal_dom"/>
</dbReference>
<name>A0ABU9Z1K1_9RHOO</name>
<keyword evidence="4" id="KW-0812">Transmembrane</keyword>
<dbReference type="Proteomes" id="UP001410394">
    <property type="component" value="Unassembled WGS sequence"/>
</dbReference>
<feature type="transmembrane region" description="Helical" evidence="4">
    <location>
        <begin position="192"/>
        <end position="213"/>
    </location>
</feature>
<dbReference type="PROSITE" id="PS50111">
    <property type="entry name" value="CHEMOTAXIS_TRANSDUC_2"/>
    <property type="match status" value="1"/>
</dbReference>
<dbReference type="InterPro" id="IPR004090">
    <property type="entry name" value="Chemotax_Me-accpt_rcpt"/>
</dbReference>
<dbReference type="SMART" id="SM00283">
    <property type="entry name" value="MA"/>
    <property type="match status" value="1"/>
</dbReference>
<evidence type="ECO:0000313" key="7">
    <source>
        <dbReference type="EMBL" id="MEN3069949.1"/>
    </source>
</evidence>
<dbReference type="Pfam" id="PF00672">
    <property type="entry name" value="HAMP"/>
    <property type="match status" value="1"/>
</dbReference>
<dbReference type="RefSeq" id="WP_345920721.1">
    <property type="nucleotide sequence ID" value="NZ_JBDIVE010000009.1"/>
</dbReference>
<keyword evidence="4" id="KW-1133">Transmembrane helix</keyword>
<organism evidence="7 8">
    <name type="scientific">Uliginosibacterium sediminicola</name>
    <dbReference type="NCBI Taxonomy" id="2024550"/>
    <lineage>
        <taxon>Bacteria</taxon>
        <taxon>Pseudomonadati</taxon>
        <taxon>Pseudomonadota</taxon>
        <taxon>Betaproteobacteria</taxon>
        <taxon>Rhodocyclales</taxon>
        <taxon>Zoogloeaceae</taxon>
        <taxon>Uliginosibacterium</taxon>
    </lineage>
</organism>
<comment type="caution">
    <text evidence="7">The sequence shown here is derived from an EMBL/GenBank/DDBJ whole genome shotgun (WGS) entry which is preliminary data.</text>
</comment>
<dbReference type="PANTHER" id="PTHR32089:SF112">
    <property type="entry name" value="LYSOZYME-LIKE PROTEIN-RELATED"/>
    <property type="match status" value="1"/>
</dbReference>
<protein>
    <submittedName>
        <fullName evidence="7">HAMP domain-containing methyl-accepting chemotaxis protein</fullName>
    </submittedName>
</protein>
<evidence type="ECO:0000256" key="2">
    <source>
        <dbReference type="ARBA" id="ARBA00029447"/>
    </source>
</evidence>
<dbReference type="InterPro" id="IPR024478">
    <property type="entry name" value="HlyB_4HB_MCP"/>
</dbReference>
<evidence type="ECO:0000259" key="6">
    <source>
        <dbReference type="PROSITE" id="PS50885"/>
    </source>
</evidence>
<dbReference type="SUPFAM" id="SSF58104">
    <property type="entry name" value="Methyl-accepting chemotaxis protein (MCP) signaling domain"/>
    <property type="match status" value="1"/>
</dbReference>
<dbReference type="PRINTS" id="PR00260">
    <property type="entry name" value="CHEMTRNSDUCR"/>
</dbReference>
<feature type="domain" description="HAMP" evidence="6">
    <location>
        <begin position="213"/>
        <end position="266"/>
    </location>
</feature>
<dbReference type="Gene3D" id="1.10.287.950">
    <property type="entry name" value="Methyl-accepting chemotaxis protein"/>
    <property type="match status" value="1"/>
</dbReference>
<keyword evidence="4" id="KW-0472">Membrane</keyword>
<sequence length="543" mass="57961">MFSRITIAQRVGLGFAFMLGLMIAVGVVGLVGLNRQYAEVKSLLARDLSLHLSMLEAQMRISKMRRDEKDVFLSVGMPAKVKEYRGKWGKSFDAVNDSLNTIRGKASDAERQKIADMDTQLKGYYAGMDEAVAKIDDGSYATANDVNMAFEPQKKLMQVALQSLTGVSVEVAKRVQKIDEELDSIRKQASSWSIVLILAGLALGAVAAWRIIVSIRRPLAQMQSTIMNISTTGHIGKRMPVEASDEIGETSRAVNHLLEGMSQIIGSANSNSTELLRAARELDKTAEKIAQASSSQSAAAESSAAAVQEMTSSVAQIADSARTLEQETADASVTAGAGAQTARRAAEEIQQVADSIGRSAEVMRMLDQRSGEIGEIVMVIKEIAAQTNLLALNAAIEAARAGEQGRGFAVVADEVRKLAERTTLATTQINDKIEAVQRDTGTAAQGMTHASEMVLKGVSCTQEVAAVLQNIEALARSTAHHIADIAGAIHEQSSASHAIAGHIERIASVSQENRESASAAQAHSSAVFGVAERLDSTIKRFTV</sequence>
<dbReference type="PROSITE" id="PS50885">
    <property type="entry name" value="HAMP"/>
    <property type="match status" value="1"/>
</dbReference>
<feature type="transmembrane region" description="Helical" evidence="4">
    <location>
        <begin position="12"/>
        <end position="33"/>
    </location>
</feature>
<evidence type="ECO:0000256" key="1">
    <source>
        <dbReference type="ARBA" id="ARBA00023224"/>
    </source>
</evidence>
<dbReference type="SMART" id="SM00304">
    <property type="entry name" value="HAMP"/>
    <property type="match status" value="2"/>
</dbReference>
<proteinExistence type="inferred from homology"/>
<dbReference type="Pfam" id="PF12729">
    <property type="entry name" value="4HB_MCP_1"/>
    <property type="match status" value="1"/>
</dbReference>
<evidence type="ECO:0000259" key="5">
    <source>
        <dbReference type="PROSITE" id="PS50111"/>
    </source>
</evidence>
<dbReference type="CDD" id="cd11386">
    <property type="entry name" value="MCP_signal"/>
    <property type="match status" value="1"/>
</dbReference>
<evidence type="ECO:0000256" key="4">
    <source>
        <dbReference type="SAM" id="Phobius"/>
    </source>
</evidence>
<dbReference type="InterPro" id="IPR003660">
    <property type="entry name" value="HAMP_dom"/>
</dbReference>
<dbReference type="Pfam" id="PF00015">
    <property type="entry name" value="MCPsignal"/>
    <property type="match status" value="1"/>
</dbReference>
<feature type="domain" description="Methyl-accepting transducer" evidence="5">
    <location>
        <begin position="271"/>
        <end position="507"/>
    </location>
</feature>
<keyword evidence="1 3" id="KW-0807">Transducer</keyword>
<reference evidence="7 8" key="1">
    <citation type="journal article" date="2018" name="Int. J. Syst. Evol. Microbiol.">
        <title>Uliginosibacterium sediminicola sp. nov., isolated from freshwater sediment.</title>
        <authorList>
            <person name="Hwang W.M."/>
            <person name="Kim S.M."/>
            <person name="Kang K."/>
            <person name="Ahn T.Y."/>
        </authorList>
    </citation>
    <scope>NUCLEOTIDE SEQUENCE [LARGE SCALE GENOMIC DNA]</scope>
    <source>
        <strain evidence="7 8">M1-21</strain>
    </source>
</reference>
<accession>A0ABU9Z1K1</accession>
<evidence type="ECO:0000313" key="8">
    <source>
        <dbReference type="Proteomes" id="UP001410394"/>
    </source>
</evidence>
<dbReference type="PANTHER" id="PTHR32089">
    <property type="entry name" value="METHYL-ACCEPTING CHEMOTAXIS PROTEIN MCPB"/>
    <property type="match status" value="1"/>
</dbReference>
<dbReference type="CDD" id="cd06225">
    <property type="entry name" value="HAMP"/>
    <property type="match status" value="1"/>
</dbReference>